<evidence type="ECO:0000256" key="2">
    <source>
        <dbReference type="ARBA" id="ARBA00023027"/>
    </source>
</evidence>
<dbReference type="GO" id="GO:0016020">
    <property type="term" value="C:membrane"/>
    <property type="evidence" value="ECO:0007669"/>
    <property type="project" value="UniProtKB-SubCell"/>
</dbReference>
<dbReference type="InterPro" id="IPR001466">
    <property type="entry name" value="Beta-lactam-related"/>
</dbReference>
<organism evidence="7 8">
    <name type="scientific">Maricaulis salignorans</name>
    <dbReference type="NCBI Taxonomy" id="144026"/>
    <lineage>
        <taxon>Bacteria</taxon>
        <taxon>Pseudomonadati</taxon>
        <taxon>Pseudomonadota</taxon>
        <taxon>Alphaproteobacteria</taxon>
        <taxon>Maricaulales</taxon>
        <taxon>Maricaulaceae</taxon>
        <taxon>Maricaulis</taxon>
    </lineage>
</organism>
<sequence>MMIRNVAIALAVLASPTALAQSAANDARLAALAQQARAASGSPAVAVMLWQDGETRIGVAGVRAEGSDVAVTPDDLWHIGSDTKAMTAMLAARLVEAGVISWDDTIGEHLGGVIEDMDPAYPALTFRHLLSHRAGLPANIGLVDMIRFQMEGTGGRSMPEQRLDYALRMLRTAPAADAETEFLYSNAGYVVAGAMLEQATGQSWENLMAAQVFEPLGLASAGFGPPGSADELDQPRGHRSGLLGGLTAVPPGPRADNPPVLGPAGTVHVSLVDLGRYLGAQMAGNRGEAGDYLTADSWQTLHTPPFGGDYALGWALQNGRLIHAGSNTMWFVQIVMDPQRDRAVVIAFNDGRVDRVAPTMAPVFEALLPEAD</sequence>
<evidence type="ECO:0000256" key="4">
    <source>
        <dbReference type="SAM" id="MobiDB-lite"/>
    </source>
</evidence>
<keyword evidence="2" id="KW-0520">NAD</keyword>
<evidence type="ECO:0000313" key="7">
    <source>
        <dbReference type="EMBL" id="SDM63454.1"/>
    </source>
</evidence>
<protein>
    <submittedName>
        <fullName evidence="7">CubicO group peptidase, beta-lactamase class C family</fullName>
    </submittedName>
</protein>
<keyword evidence="8" id="KW-1185">Reference proteome</keyword>
<dbReference type="STRING" id="144026.SAMN04488568_11667"/>
<accession>A0A1G9UU17</accession>
<keyword evidence="3" id="KW-0472">Membrane</keyword>
<proteinExistence type="predicted"/>
<dbReference type="SUPFAM" id="SSF56601">
    <property type="entry name" value="beta-lactamase/transpeptidase-like"/>
    <property type="match status" value="1"/>
</dbReference>
<dbReference type="RefSeq" id="WP_176780350.1">
    <property type="nucleotide sequence ID" value="NZ_FNHG01000016.1"/>
</dbReference>
<dbReference type="EMBL" id="FNHG01000016">
    <property type="protein sequence ID" value="SDM63454.1"/>
    <property type="molecule type" value="Genomic_DNA"/>
</dbReference>
<dbReference type="Gene3D" id="3.40.710.10">
    <property type="entry name" value="DD-peptidase/beta-lactamase superfamily"/>
    <property type="match status" value="1"/>
</dbReference>
<feature type="domain" description="Beta-lactamase-related" evidence="6">
    <location>
        <begin position="30"/>
        <end position="352"/>
    </location>
</feature>
<evidence type="ECO:0000256" key="1">
    <source>
        <dbReference type="ARBA" id="ARBA00004370"/>
    </source>
</evidence>
<dbReference type="PANTHER" id="PTHR46825">
    <property type="entry name" value="D-ALANYL-D-ALANINE-CARBOXYPEPTIDASE/ENDOPEPTIDASE AMPH"/>
    <property type="match status" value="1"/>
</dbReference>
<feature type="region of interest" description="Disordered" evidence="4">
    <location>
        <begin position="224"/>
        <end position="257"/>
    </location>
</feature>
<name>A0A1G9UU17_9PROT</name>
<dbReference type="InterPro" id="IPR023027">
    <property type="entry name" value="Mannitol_DH_CS"/>
</dbReference>
<keyword evidence="5" id="KW-0732">Signal</keyword>
<dbReference type="Pfam" id="PF00144">
    <property type="entry name" value="Beta-lactamase"/>
    <property type="match status" value="1"/>
</dbReference>
<dbReference type="Proteomes" id="UP000199759">
    <property type="component" value="Unassembled WGS sequence"/>
</dbReference>
<gene>
    <name evidence="7" type="ORF">SAMN04488568_11667</name>
</gene>
<evidence type="ECO:0000256" key="5">
    <source>
        <dbReference type="SAM" id="SignalP"/>
    </source>
</evidence>
<reference evidence="7 8" key="1">
    <citation type="submission" date="2016-10" db="EMBL/GenBank/DDBJ databases">
        <authorList>
            <person name="de Groot N.N."/>
        </authorList>
    </citation>
    <scope>NUCLEOTIDE SEQUENCE [LARGE SCALE GENOMIC DNA]</scope>
    <source>
        <strain evidence="7 8">DSM 16077</strain>
    </source>
</reference>
<comment type="subcellular location">
    <subcellularLocation>
        <location evidence="1">Membrane</location>
    </subcellularLocation>
</comment>
<feature type="chain" id="PRO_5011529625" evidence="5">
    <location>
        <begin position="21"/>
        <end position="372"/>
    </location>
</feature>
<dbReference type="PROSITE" id="PS00974">
    <property type="entry name" value="MANNITOL_DHGENASE"/>
    <property type="match status" value="1"/>
</dbReference>
<dbReference type="InterPro" id="IPR050491">
    <property type="entry name" value="AmpC-like"/>
</dbReference>
<dbReference type="GO" id="GO:0019594">
    <property type="term" value="P:mannitol metabolic process"/>
    <property type="evidence" value="ECO:0007669"/>
    <property type="project" value="InterPro"/>
</dbReference>
<evidence type="ECO:0000259" key="6">
    <source>
        <dbReference type="Pfam" id="PF00144"/>
    </source>
</evidence>
<evidence type="ECO:0000313" key="8">
    <source>
        <dbReference type="Proteomes" id="UP000199759"/>
    </source>
</evidence>
<dbReference type="InterPro" id="IPR012338">
    <property type="entry name" value="Beta-lactam/transpept-like"/>
</dbReference>
<dbReference type="PANTHER" id="PTHR46825:SF11">
    <property type="entry name" value="PENICILLIN-BINDING PROTEIN 4"/>
    <property type="match status" value="1"/>
</dbReference>
<dbReference type="AlphaFoldDB" id="A0A1G9UU17"/>
<feature type="signal peptide" evidence="5">
    <location>
        <begin position="1"/>
        <end position="20"/>
    </location>
</feature>
<evidence type="ECO:0000256" key="3">
    <source>
        <dbReference type="ARBA" id="ARBA00023136"/>
    </source>
</evidence>